<dbReference type="EMBL" id="JAESVB010000007">
    <property type="protein sequence ID" value="MCB8876647.1"/>
    <property type="molecule type" value="Genomic_DNA"/>
</dbReference>
<dbReference type="GO" id="GO:0006260">
    <property type="term" value="P:DNA replication"/>
    <property type="evidence" value="ECO:0007669"/>
    <property type="project" value="InterPro"/>
</dbReference>
<dbReference type="Proteomes" id="UP000708298">
    <property type="component" value="Unassembled WGS sequence"/>
</dbReference>
<gene>
    <name evidence="1" type="ORF">ASILVAE211_15750</name>
</gene>
<dbReference type="PANTHER" id="PTHR38767">
    <property type="entry name" value="DNA POLYMERASE III SUBUNIT CHI"/>
    <property type="match status" value="1"/>
</dbReference>
<dbReference type="RefSeq" id="WP_227322306.1">
    <property type="nucleotide sequence ID" value="NZ_JAESVB010000007.1"/>
</dbReference>
<dbReference type="InterPro" id="IPR007459">
    <property type="entry name" value="DNA_pol3_chi"/>
</dbReference>
<dbReference type="GO" id="GO:0032298">
    <property type="term" value="P:positive regulation of DNA-templated DNA replication initiation"/>
    <property type="evidence" value="ECO:0007669"/>
    <property type="project" value="TreeGrafter"/>
</dbReference>
<proteinExistence type="predicted"/>
<accession>A0A964E002</accession>
<organism evidence="1 2">
    <name type="scientific">Acidisoma silvae</name>
    <dbReference type="NCBI Taxonomy" id="2802396"/>
    <lineage>
        <taxon>Bacteria</taxon>
        <taxon>Pseudomonadati</taxon>
        <taxon>Pseudomonadota</taxon>
        <taxon>Alphaproteobacteria</taxon>
        <taxon>Acetobacterales</taxon>
        <taxon>Acidocellaceae</taxon>
        <taxon>Acidisoma</taxon>
    </lineage>
</organism>
<dbReference type="Pfam" id="PF04364">
    <property type="entry name" value="DNA_pol3_chi"/>
    <property type="match status" value="1"/>
</dbReference>
<dbReference type="InterPro" id="IPR036768">
    <property type="entry name" value="PolIII_chi_sf"/>
</dbReference>
<dbReference type="SUPFAM" id="SSF102400">
    <property type="entry name" value="DNA polymerase III chi subunit"/>
    <property type="match status" value="1"/>
</dbReference>
<evidence type="ECO:0000313" key="2">
    <source>
        <dbReference type="Proteomes" id="UP000708298"/>
    </source>
</evidence>
<dbReference type="Gene3D" id="3.40.50.10110">
    <property type="entry name" value="DNA polymerase III subunit chi"/>
    <property type="match status" value="1"/>
</dbReference>
<dbReference type="GO" id="GO:0003677">
    <property type="term" value="F:DNA binding"/>
    <property type="evidence" value="ECO:0007669"/>
    <property type="project" value="InterPro"/>
</dbReference>
<comment type="caution">
    <text evidence="1">The sequence shown here is derived from an EMBL/GenBank/DDBJ whole genome shotgun (WGS) entry which is preliminary data.</text>
</comment>
<protein>
    <submittedName>
        <fullName evidence="1">DNA polymerase III subunit chi</fullName>
    </submittedName>
</protein>
<dbReference type="AlphaFoldDB" id="A0A964E002"/>
<reference evidence="1" key="2">
    <citation type="submission" date="2021-01" db="EMBL/GenBank/DDBJ databases">
        <authorList>
            <person name="Mieszkin S."/>
            <person name="Pouder E."/>
            <person name="Alain K."/>
        </authorList>
    </citation>
    <scope>NUCLEOTIDE SEQUENCE</scope>
    <source>
        <strain evidence="1">HW T2.11</strain>
    </source>
</reference>
<dbReference type="NCBIfam" id="NF004347">
    <property type="entry name" value="PRK05728.1-4"/>
    <property type="match status" value="1"/>
</dbReference>
<reference evidence="1" key="1">
    <citation type="journal article" date="2021" name="Microorganisms">
        <title>Acidisoma silvae sp. nov. and Acidisomacellulosilytica sp. nov., Two Acidophilic Bacteria Isolated from Decaying Wood, Hydrolyzing Cellulose and Producing Poly-3-hydroxybutyrate.</title>
        <authorList>
            <person name="Mieszkin S."/>
            <person name="Pouder E."/>
            <person name="Uroz S."/>
            <person name="Simon-Colin C."/>
            <person name="Alain K."/>
        </authorList>
    </citation>
    <scope>NUCLEOTIDE SEQUENCE</scope>
    <source>
        <strain evidence="1">HW T2.11</strain>
    </source>
</reference>
<name>A0A964E002_9PROT</name>
<evidence type="ECO:0000313" key="1">
    <source>
        <dbReference type="EMBL" id="MCB8876647.1"/>
    </source>
</evidence>
<dbReference type="PANTHER" id="PTHR38767:SF1">
    <property type="entry name" value="DNA POLYMERASE III SUBUNIT CHI"/>
    <property type="match status" value="1"/>
</dbReference>
<dbReference type="GO" id="GO:0003887">
    <property type="term" value="F:DNA-directed DNA polymerase activity"/>
    <property type="evidence" value="ECO:0007669"/>
    <property type="project" value="InterPro"/>
</dbReference>
<sequence length="149" mass="16446">MAEIGFYHLTRATAQDVLPALLGRTLSAGQRAIILCGSEERLAALDTALWQCQNPDWLPHGSAATGHAPQQPIWLTLLDEDAPNGARFIFLIDGMSTAQLDKFDRVFDLFDGNDDAAVSAARRRWVAAKDGGHTLSYWQQGPQGWERKQ</sequence>
<keyword evidence="2" id="KW-1185">Reference proteome</keyword>